<reference evidence="11 12" key="1">
    <citation type="submission" date="2019-11" db="EMBL/GenBank/DDBJ databases">
        <title>Characterisation of Fundicoccus ignavus gen. nov. sp. nov., a novel genus of the family Aerococcaceae from bulk tank milk.</title>
        <authorList>
            <person name="Siebert A."/>
            <person name="Huptas C."/>
            <person name="Wenning M."/>
            <person name="Scherer S."/>
            <person name="Doll E.V."/>
        </authorList>
    </citation>
    <scope>NUCLEOTIDE SEQUENCE [LARGE SCALE GENOMIC DNA]</scope>
    <source>
        <strain evidence="11 12">DSM 109652</strain>
    </source>
</reference>
<evidence type="ECO:0000256" key="2">
    <source>
        <dbReference type="ARBA" id="ARBA00006742"/>
    </source>
</evidence>
<evidence type="ECO:0000256" key="8">
    <source>
        <dbReference type="ARBA" id="ARBA00023010"/>
    </source>
</evidence>
<proteinExistence type="inferred from homology"/>
<dbReference type="EMBL" id="WJQT01000002">
    <property type="protein sequence ID" value="MRJ46481.1"/>
    <property type="molecule type" value="Genomic_DNA"/>
</dbReference>
<accession>A0A844CAL9</accession>
<evidence type="ECO:0000256" key="3">
    <source>
        <dbReference type="ARBA" id="ARBA00022448"/>
    </source>
</evidence>
<protein>
    <submittedName>
        <fullName evidence="11">Preprotein translocase subunit YajC</fullName>
    </submittedName>
</protein>
<keyword evidence="4" id="KW-1003">Cell membrane</keyword>
<comment type="caution">
    <text evidence="11">The sequence shown here is derived from an EMBL/GenBank/DDBJ whole genome shotgun (WGS) entry which is preliminary data.</text>
</comment>
<evidence type="ECO:0000256" key="7">
    <source>
        <dbReference type="ARBA" id="ARBA00022989"/>
    </source>
</evidence>
<evidence type="ECO:0000256" key="4">
    <source>
        <dbReference type="ARBA" id="ARBA00022475"/>
    </source>
</evidence>
<organism evidence="11 12">
    <name type="scientific">Fundicoccus ignavus</name>
    <dbReference type="NCBI Taxonomy" id="2664442"/>
    <lineage>
        <taxon>Bacteria</taxon>
        <taxon>Bacillati</taxon>
        <taxon>Bacillota</taxon>
        <taxon>Bacilli</taxon>
        <taxon>Lactobacillales</taxon>
        <taxon>Aerococcaceae</taxon>
        <taxon>Fundicoccus</taxon>
    </lineage>
</organism>
<dbReference type="AlphaFoldDB" id="A0A844CAL9"/>
<evidence type="ECO:0000256" key="5">
    <source>
        <dbReference type="ARBA" id="ARBA00022692"/>
    </source>
</evidence>
<dbReference type="InterPro" id="IPR003849">
    <property type="entry name" value="Preprotein_translocase_YajC"/>
</dbReference>
<comment type="subcellular location">
    <subcellularLocation>
        <location evidence="1">Cell membrane</location>
        <topology evidence="1">Single-pass membrane protein</topology>
    </subcellularLocation>
</comment>
<keyword evidence="3" id="KW-0813">Transport</keyword>
<keyword evidence="8" id="KW-0811">Translocation</keyword>
<dbReference type="GO" id="GO:0015031">
    <property type="term" value="P:protein transport"/>
    <property type="evidence" value="ECO:0007669"/>
    <property type="project" value="UniProtKB-KW"/>
</dbReference>
<name>A0A844CAL9_9LACT</name>
<gene>
    <name evidence="11" type="primary">yajC</name>
    <name evidence="11" type="ORF">GF867_02725</name>
</gene>
<evidence type="ECO:0000313" key="11">
    <source>
        <dbReference type="EMBL" id="MRJ46481.1"/>
    </source>
</evidence>
<dbReference type="PRINTS" id="PR01853">
    <property type="entry name" value="YAJCTRNLCASE"/>
</dbReference>
<feature type="transmembrane region" description="Helical" evidence="10">
    <location>
        <begin position="6"/>
        <end position="23"/>
    </location>
</feature>
<dbReference type="GO" id="GO:0005886">
    <property type="term" value="C:plasma membrane"/>
    <property type="evidence" value="ECO:0007669"/>
    <property type="project" value="UniProtKB-SubCell"/>
</dbReference>
<sequence length="113" mass="12546">MDLILSLLPMIVLFAVMYFLMIRPQKKQADKKRDMLDAMKRGDGVVTIGGLHGIIDEVNHADRTVVLDCEGIYLTFELSAIASVKVSTPTSEETIEVLEEDYANSDELAEEGN</sequence>
<dbReference type="PANTHER" id="PTHR33909">
    <property type="entry name" value="SEC TRANSLOCON ACCESSORY COMPLEX SUBUNIT YAJC"/>
    <property type="match status" value="1"/>
</dbReference>
<evidence type="ECO:0000256" key="9">
    <source>
        <dbReference type="ARBA" id="ARBA00023136"/>
    </source>
</evidence>
<evidence type="ECO:0000313" key="12">
    <source>
        <dbReference type="Proteomes" id="UP000440066"/>
    </source>
</evidence>
<dbReference type="NCBIfam" id="TIGR00739">
    <property type="entry name" value="yajC"/>
    <property type="match status" value="1"/>
</dbReference>
<dbReference type="Pfam" id="PF02699">
    <property type="entry name" value="YajC"/>
    <property type="match status" value="1"/>
</dbReference>
<keyword evidence="5 10" id="KW-0812">Transmembrane</keyword>
<keyword evidence="7 10" id="KW-1133">Transmembrane helix</keyword>
<dbReference type="PANTHER" id="PTHR33909:SF1">
    <property type="entry name" value="SEC TRANSLOCON ACCESSORY COMPLEX SUBUNIT YAJC"/>
    <property type="match status" value="1"/>
</dbReference>
<dbReference type="Proteomes" id="UP000440066">
    <property type="component" value="Unassembled WGS sequence"/>
</dbReference>
<comment type="similarity">
    <text evidence="2">Belongs to the YajC family.</text>
</comment>
<evidence type="ECO:0000256" key="10">
    <source>
        <dbReference type="SAM" id="Phobius"/>
    </source>
</evidence>
<evidence type="ECO:0000256" key="1">
    <source>
        <dbReference type="ARBA" id="ARBA00004162"/>
    </source>
</evidence>
<dbReference type="RefSeq" id="WP_153831582.1">
    <property type="nucleotide sequence ID" value="NZ_WJQT01000002.1"/>
</dbReference>
<keyword evidence="6" id="KW-0653">Protein transport</keyword>
<evidence type="ECO:0000256" key="6">
    <source>
        <dbReference type="ARBA" id="ARBA00022927"/>
    </source>
</evidence>
<dbReference type="SMART" id="SM01323">
    <property type="entry name" value="YajC"/>
    <property type="match status" value="1"/>
</dbReference>
<keyword evidence="9 10" id="KW-0472">Membrane</keyword>